<proteinExistence type="predicted"/>
<dbReference type="CDD" id="cd01948">
    <property type="entry name" value="EAL"/>
    <property type="match status" value="1"/>
</dbReference>
<dbReference type="SMART" id="SM00052">
    <property type="entry name" value="EAL"/>
    <property type="match status" value="1"/>
</dbReference>
<dbReference type="InterPro" id="IPR043128">
    <property type="entry name" value="Rev_trsase/Diguanyl_cyclase"/>
</dbReference>
<feature type="transmembrane region" description="Helical" evidence="1">
    <location>
        <begin position="12"/>
        <end position="37"/>
    </location>
</feature>
<sequence length="501" mass="53642">MRRDPNLKAIIDSYSSMALGAALVIAGLVLASLWAMWGGLGSLTLPLAVLAGGSVLIGLLWLGYRRLRGGVAAALLANREAMDSVQRDALTGVFTRSHFLQVLGGEVYHGSESAVGYMQLDMDNLKLLNDSAGHGAGDAALVHLARTLGKLMPGAIIGRLGGDEFGIAIIGHDNRAALRRLAEELLRQLDKPVTIGGRPVRLSASVGIALAPADAIDVVDLISKADLALYKGKKAGRRTVVAFDADMLGDERHRRFIERELRAALLMDELELHYQPVFSAATMTIKSHEALVRWRHKVRGMIPPGQFVGIAEESDLIDRLGDWVLRRACADLPALGSDSVAVNVSPAQLRHADYAARFAAVLMETATDPRRIIVEITETVPLNAGGVAMANLEALRAMGVRIAIDDFGAGHASLQYLRGFAFDIIKIDRTYVANLADSRIDAMIVSAICDIARSLPVEVIAEGVETQEQLAKLKLAGVTGLQGFLLGRPAALVRERRASAA</sequence>
<dbReference type="Proteomes" id="UP001061862">
    <property type="component" value="Chromosome"/>
</dbReference>
<dbReference type="InterPro" id="IPR000160">
    <property type="entry name" value="GGDEF_dom"/>
</dbReference>
<dbReference type="SMART" id="SM00267">
    <property type="entry name" value="GGDEF"/>
    <property type="match status" value="1"/>
</dbReference>
<gene>
    <name evidence="4" type="ORF">N8A98_10785</name>
</gene>
<dbReference type="PANTHER" id="PTHR33121:SF79">
    <property type="entry name" value="CYCLIC DI-GMP PHOSPHODIESTERASE PDED-RELATED"/>
    <property type="match status" value="1"/>
</dbReference>
<dbReference type="SUPFAM" id="SSF55073">
    <property type="entry name" value="Nucleotide cyclase"/>
    <property type="match status" value="1"/>
</dbReference>
<keyword evidence="1" id="KW-1133">Transmembrane helix</keyword>
<dbReference type="RefSeq" id="WP_262171272.1">
    <property type="nucleotide sequence ID" value="NZ_CP104965.1"/>
</dbReference>
<dbReference type="Gene3D" id="3.30.70.270">
    <property type="match status" value="1"/>
</dbReference>
<dbReference type="EMBL" id="CP104965">
    <property type="protein sequence ID" value="UXN71630.1"/>
    <property type="molecule type" value="Genomic_DNA"/>
</dbReference>
<dbReference type="InterPro" id="IPR029787">
    <property type="entry name" value="Nucleotide_cyclase"/>
</dbReference>
<feature type="domain" description="GGDEF" evidence="3">
    <location>
        <begin position="113"/>
        <end position="245"/>
    </location>
</feature>
<dbReference type="InterPro" id="IPR050706">
    <property type="entry name" value="Cyclic-di-GMP_PDE-like"/>
</dbReference>
<dbReference type="PROSITE" id="PS50887">
    <property type="entry name" value="GGDEF"/>
    <property type="match status" value="1"/>
</dbReference>
<dbReference type="Pfam" id="PF00990">
    <property type="entry name" value="GGDEF"/>
    <property type="match status" value="1"/>
</dbReference>
<reference evidence="4 5" key="1">
    <citation type="submission" date="2022-09" db="EMBL/GenBank/DDBJ databases">
        <title>Interaction between co-microsymbionts with complementary sets of symbiotic genes in legume-rhizobium systems.</title>
        <authorList>
            <person name="Safronova V."/>
            <person name="Sazanova A."/>
            <person name="Afonin A."/>
            <person name="Chirak E."/>
        </authorList>
    </citation>
    <scope>NUCLEOTIDE SEQUENCE [LARGE SCALE GENOMIC DNA]</scope>
    <source>
        <strain evidence="4 5">A18/4-1</strain>
    </source>
</reference>
<evidence type="ECO:0000259" key="2">
    <source>
        <dbReference type="PROSITE" id="PS50883"/>
    </source>
</evidence>
<dbReference type="PROSITE" id="PS50883">
    <property type="entry name" value="EAL"/>
    <property type="match status" value="1"/>
</dbReference>
<keyword evidence="5" id="KW-1185">Reference proteome</keyword>
<dbReference type="NCBIfam" id="TIGR00254">
    <property type="entry name" value="GGDEF"/>
    <property type="match status" value="1"/>
</dbReference>
<dbReference type="Pfam" id="PF00563">
    <property type="entry name" value="EAL"/>
    <property type="match status" value="1"/>
</dbReference>
<dbReference type="CDD" id="cd01949">
    <property type="entry name" value="GGDEF"/>
    <property type="match status" value="1"/>
</dbReference>
<feature type="domain" description="EAL" evidence="2">
    <location>
        <begin position="254"/>
        <end position="501"/>
    </location>
</feature>
<evidence type="ECO:0000313" key="4">
    <source>
        <dbReference type="EMBL" id="UXN71630.1"/>
    </source>
</evidence>
<keyword evidence="1" id="KW-0812">Transmembrane</keyword>
<dbReference type="SUPFAM" id="SSF141868">
    <property type="entry name" value="EAL domain-like"/>
    <property type="match status" value="1"/>
</dbReference>
<evidence type="ECO:0000256" key="1">
    <source>
        <dbReference type="SAM" id="Phobius"/>
    </source>
</evidence>
<dbReference type="Gene3D" id="3.20.20.450">
    <property type="entry name" value="EAL domain"/>
    <property type="match status" value="1"/>
</dbReference>
<name>A0ABY6CHB7_9HYPH</name>
<dbReference type="InterPro" id="IPR035919">
    <property type="entry name" value="EAL_sf"/>
</dbReference>
<dbReference type="InterPro" id="IPR001633">
    <property type="entry name" value="EAL_dom"/>
</dbReference>
<keyword evidence="1" id="KW-0472">Membrane</keyword>
<protein>
    <submittedName>
        <fullName evidence="4">EAL domain-containing protein</fullName>
    </submittedName>
</protein>
<dbReference type="PANTHER" id="PTHR33121">
    <property type="entry name" value="CYCLIC DI-GMP PHOSPHODIESTERASE PDEF"/>
    <property type="match status" value="1"/>
</dbReference>
<organism evidence="4 5">
    <name type="scientific">Devosia neptuniae</name>
    <dbReference type="NCBI Taxonomy" id="191302"/>
    <lineage>
        <taxon>Bacteria</taxon>
        <taxon>Pseudomonadati</taxon>
        <taxon>Pseudomonadota</taxon>
        <taxon>Alphaproteobacteria</taxon>
        <taxon>Hyphomicrobiales</taxon>
        <taxon>Devosiaceae</taxon>
        <taxon>Devosia</taxon>
    </lineage>
</organism>
<evidence type="ECO:0000313" key="5">
    <source>
        <dbReference type="Proteomes" id="UP001061862"/>
    </source>
</evidence>
<accession>A0ABY6CHB7</accession>
<feature type="transmembrane region" description="Helical" evidence="1">
    <location>
        <begin position="43"/>
        <end position="62"/>
    </location>
</feature>
<evidence type="ECO:0000259" key="3">
    <source>
        <dbReference type="PROSITE" id="PS50887"/>
    </source>
</evidence>